<feature type="region of interest" description="Disordered" evidence="1">
    <location>
        <begin position="100"/>
        <end position="119"/>
    </location>
</feature>
<feature type="region of interest" description="Disordered" evidence="1">
    <location>
        <begin position="1"/>
        <end position="87"/>
    </location>
</feature>
<gene>
    <name evidence="2" type="ORF">P171DRAFT_520923</name>
</gene>
<name>A0A9P4PIZ1_9PLEO</name>
<comment type="caution">
    <text evidence="2">The sequence shown here is derived from an EMBL/GenBank/DDBJ whole genome shotgun (WGS) entry which is preliminary data.</text>
</comment>
<sequence>MSSGTQANPIELFSSSEEESDFSDAETRVDTPPSGTKEDPITLASSEDESSPAPVSPWGSSKRPITLDDSDSEDEPPTKKRSPSPPRLDLALAIPATAQQPPPLLHHHPAAATTTTTADPGGNFVAPTIAKSARLAALLRACPSLHVAPAPLPAHEQIIHEMRLARNRMATETEGGAFLAWRSFAQPSRGTRECMVQSGLDPEDLWDEEFGVENMLPRWKQPLTSGWTLRGEAPMERRTPSLSREPSVFGEGGDEDEWVAVESENEEEVVVVEDEDDEDEVVILKVDGGDEGYEGDVEY</sequence>
<evidence type="ECO:0000313" key="3">
    <source>
        <dbReference type="Proteomes" id="UP000799764"/>
    </source>
</evidence>
<reference evidence="2" key="1">
    <citation type="journal article" date="2020" name="Stud. Mycol.">
        <title>101 Dothideomycetes genomes: a test case for predicting lifestyles and emergence of pathogens.</title>
        <authorList>
            <person name="Haridas S."/>
            <person name="Albert R."/>
            <person name="Binder M."/>
            <person name="Bloem J."/>
            <person name="Labutti K."/>
            <person name="Salamov A."/>
            <person name="Andreopoulos B."/>
            <person name="Baker S."/>
            <person name="Barry K."/>
            <person name="Bills G."/>
            <person name="Bluhm B."/>
            <person name="Cannon C."/>
            <person name="Castanera R."/>
            <person name="Culley D."/>
            <person name="Daum C."/>
            <person name="Ezra D."/>
            <person name="Gonzalez J."/>
            <person name="Henrissat B."/>
            <person name="Kuo A."/>
            <person name="Liang C."/>
            <person name="Lipzen A."/>
            <person name="Lutzoni F."/>
            <person name="Magnuson J."/>
            <person name="Mondo S."/>
            <person name="Nolan M."/>
            <person name="Ohm R."/>
            <person name="Pangilinan J."/>
            <person name="Park H.-J."/>
            <person name="Ramirez L."/>
            <person name="Alfaro M."/>
            <person name="Sun H."/>
            <person name="Tritt A."/>
            <person name="Yoshinaga Y."/>
            <person name="Zwiers L.-H."/>
            <person name="Turgeon B."/>
            <person name="Goodwin S."/>
            <person name="Spatafora J."/>
            <person name="Crous P."/>
            <person name="Grigoriev I."/>
        </authorList>
    </citation>
    <scope>NUCLEOTIDE SEQUENCE</scope>
    <source>
        <strain evidence="2">CBS 690.94</strain>
    </source>
</reference>
<dbReference type="AlphaFoldDB" id="A0A9P4PIZ1"/>
<evidence type="ECO:0000313" key="2">
    <source>
        <dbReference type="EMBL" id="KAF2444822.1"/>
    </source>
</evidence>
<protein>
    <submittedName>
        <fullName evidence="2">Uncharacterized protein</fullName>
    </submittedName>
</protein>
<accession>A0A9P4PIZ1</accession>
<dbReference type="EMBL" id="MU001500">
    <property type="protein sequence ID" value="KAF2444822.1"/>
    <property type="molecule type" value="Genomic_DNA"/>
</dbReference>
<keyword evidence="3" id="KW-1185">Reference proteome</keyword>
<dbReference type="OrthoDB" id="3795156at2759"/>
<feature type="region of interest" description="Disordered" evidence="1">
    <location>
        <begin position="232"/>
        <end position="255"/>
    </location>
</feature>
<proteinExistence type="predicted"/>
<organism evidence="2 3">
    <name type="scientific">Karstenula rhodostoma CBS 690.94</name>
    <dbReference type="NCBI Taxonomy" id="1392251"/>
    <lineage>
        <taxon>Eukaryota</taxon>
        <taxon>Fungi</taxon>
        <taxon>Dikarya</taxon>
        <taxon>Ascomycota</taxon>
        <taxon>Pezizomycotina</taxon>
        <taxon>Dothideomycetes</taxon>
        <taxon>Pleosporomycetidae</taxon>
        <taxon>Pleosporales</taxon>
        <taxon>Massarineae</taxon>
        <taxon>Didymosphaeriaceae</taxon>
        <taxon>Karstenula</taxon>
    </lineage>
</organism>
<evidence type="ECO:0000256" key="1">
    <source>
        <dbReference type="SAM" id="MobiDB-lite"/>
    </source>
</evidence>
<dbReference type="Proteomes" id="UP000799764">
    <property type="component" value="Unassembled WGS sequence"/>
</dbReference>